<comment type="similarity">
    <text evidence="1 4">Belongs to the glycosyl hydrolase 3 family.</text>
</comment>
<dbReference type="PANTHER" id="PTHR42715">
    <property type="entry name" value="BETA-GLUCOSIDASE"/>
    <property type="match status" value="1"/>
</dbReference>
<protein>
    <recommendedName>
        <fullName evidence="5">Fibronectin type III-like domain-containing protein</fullName>
    </recommendedName>
</protein>
<dbReference type="InterPro" id="IPR026891">
    <property type="entry name" value="Fn3-like"/>
</dbReference>
<evidence type="ECO:0000313" key="6">
    <source>
        <dbReference type="EMBL" id="OCT15158.1"/>
    </source>
</evidence>
<keyword evidence="7" id="KW-1185">Reference proteome</keyword>
<dbReference type="Pfam" id="PF01915">
    <property type="entry name" value="Glyco_hydro_3_C"/>
    <property type="match status" value="1"/>
</dbReference>
<dbReference type="Gene3D" id="3.40.50.1700">
    <property type="entry name" value="Glycoside hydrolase family 3 C-terminal domain"/>
    <property type="match status" value="1"/>
</dbReference>
<evidence type="ECO:0000313" key="7">
    <source>
        <dbReference type="Proteomes" id="UP000093309"/>
    </source>
</evidence>
<dbReference type="PANTHER" id="PTHR42715:SF10">
    <property type="entry name" value="BETA-GLUCOSIDASE"/>
    <property type="match status" value="1"/>
</dbReference>
<dbReference type="InterPro" id="IPR013783">
    <property type="entry name" value="Ig-like_fold"/>
</dbReference>
<comment type="caution">
    <text evidence="6">The sequence shown here is derived from an EMBL/GenBank/DDBJ whole genome shotgun (WGS) entry which is preliminary data.</text>
</comment>
<organism evidence="6 7">
    <name type="scientific">Paenibacillus pectinilyticus</name>
    <dbReference type="NCBI Taxonomy" id="512399"/>
    <lineage>
        <taxon>Bacteria</taxon>
        <taxon>Bacillati</taxon>
        <taxon>Bacillota</taxon>
        <taxon>Bacilli</taxon>
        <taxon>Bacillales</taxon>
        <taxon>Paenibacillaceae</taxon>
        <taxon>Paenibacillus</taxon>
    </lineage>
</organism>
<dbReference type="InterPro" id="IPR036881">
    <property type="entry name" value="Glyco_hydro_3_C_sf"/>
</dbReference>
<dbReference type="GO" id="GO:0009251">
    <property type="term" value="P:glucan catabolic process"/>
    <property type="evidence" value="ECO:0007669"/>
    <property type="project" value="TreeGrafter"/>
</dbReference>
<dbReference type="InterPro" id="IPR017853">
    <property type="entry name" value="GH"/>
</dbReference>
<dbReference type="Pfam" id="PF00933">
    <property type="entry name" value="Glyco_hydro_3"/>
    <property type="match status" value="1"/>
</dbReference>
<dbReference type="RefSeq" id="WP_065852068.1">
    <property type="nucleotide sequence ID" value="NZ_LYPC01000014.1"/>
</dbReference>
<dbReference type="InterPro" id="IPR019800">
    <property type="entry name" value="Glyco_hydro_3_AS"/>
</dbReference>
<dbReference type="OrthoDB" id="9805821at2"/>
<dbReference type="InterPro" id="IPR001764">
    <property type="entry name" value="Glyco_hydro_3_N"/>
</dbReference>
<dbReference type="InterPro" id="IPR036962">
    <property type="entry name" value="Glyco_hydro_3_N_sf"/>
</dbReference>
<dbReference type="STRING" id="512399.A8709_13715"/>
<dbReference type="Proteomes" id="UP000093309">
    <property type="component" value="Unassembled WGS sequence"/>
</dbReference>
<proteinExistence type="inferred from homology"/>
<dbReference type="Pfam" id="PF14310">
    <property type="entry name" value="Fn3-like"/>
    <property type="match status" value="1"/>
</dbReference>
<dbReference type="Gene3D" id="2.60.40.10">
    <property type="entry name" value="Immunoglobulins"/>
    <property type="match status" value="1"/>
</dbReference>
<name>A0A1C1A3N3_9BACL</name>
<dbReference type="EMBL" id="LYPC01000014">
    <property type="protein sequence ID" value="OCT15158.1"/>
    <property type="molecule type" value="Genomic_DNA"/>
</dbReference>
<dbReference type="AlphaFoldDB" id="A0A1C1A3N3"/>
<feature type="domain" description="Fibronectin type III-like" evidence="5">
    <location>
        <begin position="701"/>
        <end position="770"/>
    </location>
</feature>
<keyword evidence="2 4" id="KW-0378">Hydrolase</keyword>
<dbReference type="Gene3D" id="3.20.20.300">
    <property type="entry name" value="Glycoside hydrolase, family 3, N-terminal domain"/>
    <property type="match status" value="1"/>
</dbReference>
<sequence length="801" mass="86936">MLKIKNAPFQNPNLTIETRIEDLMSRMTLEQKIAQLGGVMSIGGTLDHLEDQLTNGIGEVAVLVGGKSVAENASLVEKIQKYLVEETDLGIPALIHAEALSGGIFAEATNYPIAIGLGATWDPEKVQLMGDVIRKQMTSIGIRQALSPVMDVARDLRWGRIGETYGEDPTLISSLSVAFVKGIQGDDLKEGVAATAKHFLGYSMSEGALNMASQHITRREIREVHAKPFEATIRMADLASVMNSYGSLDGEPIISSKEILTDLLRGEMGFTGLTVSDYMAIGRLEESFHTAEDITDAGIQALQAGMDVELPRVKYYGSSLCEAVKQNRLPISDVDQSVRRMLELKFRLGLFEKPYPDYEAIQASYHQPEDNDLSAKLANESIVLLKNENQMLPLSKEIKKVAVIGPNGDLYRSNYGAYTFPAMVEMGMNMMANNDTSGMAGVDLAETNINGGSMKRPSLEPMLVGMYPMSSTVKKAIEAKIPAAKVTYTQGCGIMDEDRSGFEEAIQQAAEAELVIMVMGAKSGWGQGCSIGEGIDSSDIGLPGVQEELIKAVYATQTPMIVVHMSPRPLCSAWVTENIPALIEAWHPGQSGSQAIANVLFGDYNPGGKLPFTSIRSAGQGSSYYSYQKGSGYASRGFAMMNNQDGYVNESGKPLFNFGHGLSYTDFCYSDFTTSSKQVAGNGYVEISCKVTNVGKHSGDEVVQLYFTDKLASMVRPNKELAGFKRISLQPGESKNITFTLQMSQLAFLDKKMNWIVEAGEIEVMIGSASDDIRLHGQFTIVDGITLASSNRAFFAESVVV</sequence>
<dbReference type="SMART" id="SM01217">
    <property type="entry name" value="Fn3_like"/>
    <property type="match status" value="1"/>
</dbReference>
<dbReference type="PRINTS" id="PR00133">
    <property type="entry name" value="GLHYDRLASE3"/>
</dbReference>
<evidence type="ECO:0000256" key="3">
    <source>
        <dbReference type="ARBA" id="ARBA00023277"/>
    </source>
</evidence>
<dbReference type="InterPro" id="IPR002772">
    <property type="entry name" value="Glyco_hydro_3_C"/>
</dbReference>
<dbReference type="FunFam" id="2.60.40.10:FF:000495">
    <property type="entry name" value="Periplasmic beta-glucosidase"/>
    <property type="match status" value="1"/>
</dbReference>
<dbReference type="InterPro" id="IPR050288">
    <property type="entry name" value="Cellulose_deg_GH3"/>
</dbReference>
<dbReference type="SUPFAM" id="SSF51445">
    <property type="entry name" value="(Trans)glycosidases"/>
    <property type="match status" value="1"/>
</dbReference>
<reference evidence="7" key="1">
    <citation type="submission" date="2016-05" db="EMBL/GenBank/DDBJ databases">
        <title>Paenibacillus oryzae. sp. nov., isolated from the rice root.</title>
        <authorList>
            <person name="Zhang J."/>
            <person name="Zhang X."/>
        </authorList>
    </citation>
    <scope>NUCLEOTIDE SEQUENCE [LARGE SCALE GENOMIC DNA]</scope>
    <source>
        <strain evidence="7">KCTC13222</strain>
    </source>
</reference>
<keyword evidence="3" id="KW-0119">Carbohydrate metabolism</keyword>
<keyword evidence="4" id="KW-0326">Glycosidase</keyword>
<accession>A0A1C1A3N3</accession>
<dbReference type="PROSITE" id="PS00775">
    <property type="entry name" value="GLYCOSYL_HYDROL_F3"/>
    <property type="match status" value="1"/>
</dbReference>
<gene>
    <name evidence="6" type="ORF">A8709_13715</name>
</gene>
<evidence type="ECO:0000256" key="2">
    <source>
        <dbReference type="ARBA" id="ARBA00022801"/>
    </source>
</evidence>
<dbReference type="GO" id="GO:0008422">
    <property type="term" value="F:beta-glucosidase activity"/>
    <property type="evidence" value="ECO:0007669"/>
    <property type="project" value="UniProtKB-ARBA"/>
</dbReference>
<evidence type="ECO:0000256" key="1">
    <source>
        <dbReference type="ARBA" id="ARBA00005336"/>
    </source>
</evidence>
<evidence type="ECO:0000259" key="5">
    <source>
        <dbReference type="SMART" id="SM01217"/>
    </source>
</evidence>
<dbReference type="SUPFAM" id="SSF52279">
    <property type="entry name" value="Beta-D-glucan exohydrolase, C-terminal domain"/>
    <property type="match status" value="1"/>
</dbReference>
<evidence type="ECO:0000256" key="4">
    <source>
        <dbReference type="RuleBase" id="RU361161"/>
    </source>
</evidence>